<keyword evidence="3" id="KW-1185">Reference proteome</keyword>
<evidence type="ECO:0000256" key="1">
    <source>
        <dbReference type="SAM" id="MobiDB-lite"/>
    </source>
</evidence>
<sequence length="131" mass="14254">MDSWRRGAVGRAAASWRWRGSALLCSSPQRHCARRRGWRWVWRCFVEPLGAAGHCDATRWMYGRISAAVPRCALHAVGRRLRRSERGRRTSSAGSRDGGMGAGATAGCWRAALSACGVLEGGRGSRVEGRG</sequence>
<dbReference type="EMBL" id="MU001513">
    <property type="protein sequence ID" value="KAF2438007.1"/>
    <property type="molecule type" value="Genomic_DNA"/>
</dbReference>
<proteinExistence type="predicted"/>
<name>A0A9P4U6H4_9PLEO</name>
<organism evidence="2 3">
    <name type="scientific">Karstenula rhodostoma CBS 690.94</name>
    <dbReference type="NCBI Taxonomy" id="1392251"/>
    <lineage>
        <taxon>Eukaryota</taxon>
        <taxon>Fungi</taxon>
        <taxon>Dikarya</taxon>
        <taxon>Ascomycota</taxon>
        <taxon>Pezizomycotina</taxon>
        <taxon>Dothideomycetes</taxon>
        <taxon>Pleosporomycetidae</taxon>
        <taxon>Pleosporales</taxon>
        <taxon>Massarineae</taxon>
        <taxon>Didymosphaeriaceae</taxon>
        <taxon>Karstenula</taxon>
    </lineage>
</organism>
<dbReference type="Proteomes" id="UP000799764">
    <property type="component" value="Unassembled WGS sequence"/>
</dbReference>
<evidence type="ECO:0000313" key="3">
    <source>
        <dbReference type="Proteomes" id="UP000799764"/>
    </source>
</evidence>
<feature type="region of interest" description="Disordered" evidence="1">
    <location>
        <begin position="81"/>
        <end position="102"/>
    </location>
</feature>
<gene>
    <name evidence="2" type="ORF">P171DRAFT_165480</name>
</gene>
<comment type="caution">
    <text evidence="2">The sequence shown here is derived from an EMBL/GenBank/DDBJ whole genome shotgun (WGS) entry which is preliminary data.</text>
</comment>
<reference evidence="2" key="1">
    <citation type="journal article" date="2020" name="Stud. Mycol.">
        <title>101 Dothideomycetes genomes: a test case for predicting lifestyles and emergence of pathogens.</title>
        <authorList>
            <person name="Haridas S."/>
            <person name="Albert R."/>
            <person name="Binder M."/>
            <person name="Bloem J."/>
            <person name="Labutti K."/>
            <person name="Salamov A."/>
            <person name="Andreopoulos B."/>
            <person name="Baker S."/>
            <person name="Barry K."/>
            <person name="Bills G."/>
            <person name="Bluhm B."/>
            <person name="Cannon C."/>
            <person name="Castanera R."/>
            <person name="Culley D."/>
            <person name="Daum C."/>
            <person name="Ezra D."/>
            <person name="Gonzalez J."/>
            <person name="Henrissat B."/>
            <person name="Kuo A."/>
            <person name="Liang C."/>
            <person name="Lipzen A."/>
            <person name="Lutzoni F."/>
            <person name="Magnuson J."/>
            <person name="Mondo S."/>
            <person name="Nolan M."/>
            <person name="Ohm R."/>
            <person name="Pangilinan J."/>
            <person name="Park H.-J."/>
            <person name="Ramirez L."/>
            <person name="Alfaro M."/>
            <person name="Sun H."/>
            <person name="Tritt A."/>
            <person name="Yoshinaga Y."/>
            <person name="Zwiers L.-H."/>
            <person name="Turgeon B."/>
            <person name="Goodwin S."/>
            <person name="Spatafora J."/>
            <person name="Crous P."/>
            <person name="Grigoriev I."/>
        </authorList>
    </citation>
    <scope>NUCLEOTIDE SEQUENCE</scope>
    <source>
        <strain evidence="2">CBS 690.94</strain>
    </source>
</reference>
<accession>A0A9P4U6H4</accession>
<dbReference type="AlphaFoldDB" id="A0A9P4U6H4"/>
<evidence type="ECO:0000313" key="2">
    <source>
        <dbReference type="EMBL" id="KAF2438007.1"/>
    </source>
</evidence>
<protein>
    <submittedName>
        <fullName evidence="2">Uncharacterized protein</fullName>
    </submittedName>
</protein>